<dbReference type="Gene3D" id="1.10.10.790">
    <property type="entry name" value="Surp module"/>
    <property type="match status" value="1"/>
</dbReference>
<evidence type="ECO:0000256" key="1">
    <source>
        <dbReference type="ARBA" id="ARBA00022884"/>
    </source>
</evidence>
<dbReference type="OrthoDB" id="377209at2759"/>
<dbReference type="Gene3D" id="3.30.70.330">
    <property type="match status" value="1"/>
</dbReference>
<dbReference type="STRING" id="403673.A0A177WJE4"/>
<dbReference type="SMART" id="SM00582">
    <property type="entry name" value="RPR"/>
    <property type="match status" value="1"/>
</dbReference>
<feature type="compositionally biased region" description="Acidic residues" evidence="3">
    <location>
        <begin position="763"/>
        <end position="777"/>
    </location>
</feature>
<evidence type="ECO:0000259" key="4">
    <source>
        <dbReference type="PROSITE" id="PS50102"/>
    </source>
</evidence>
<dbReference type="GO" id="GO:0003723">
    <property type="term" value="F:RNA binding"/>
    <property type="evidence" value="ECO:0007669"/>
    <property type="project" value="UniProtKB-UniRule"/>
</dbReference>
<feature type="region of interest" description="Disordered" evidence="3">
    <location>
        <begin position="488"/>
        <end position="509"/>
    </location>
</feature>
<evidence type="ECO:0000256" key="2">
    <source>
        <dbReference type="PROSITE-ProRule" id="PRU00176"/>
    </source>
</evidence>
<feature type="region of interest" description="Disordered" evidence="3">
    <location>
        <begin position="204"/>
        <end position="230"/>
    </location>
</feature>
<evidence type="ECO:0000259" key="5">
    <source>
        <dbReference type="PROSITE" id="PS50128"/>
    </source>
</evidence>
<feature type="compositionally biased region" description="Polar residues" evidence="3">
    <location>
        <begin position="753"/>
        <end position="762"/>
    </location>
</feature>
<dbReference type="Gene3D" id="1.25.40.90">
    <property type="match status" value="1"/>
</dbReference>
<dbReference type="InterPro" id="IPR000061">
    <property type="entry name" value="Surp"/>
</dbReference>
<evidence type="ECO:0008006" key="9">
    <source>
        <dbReference type="Google" id="ProtNLM"/>
    </source>
</evidence>
<accession>A0A177WJE4</accession>
<dbReference type="PANTHER" id="PTHR23140">
    <property type="entry name" value="RNA PROCESSING PROTEIN LD23810P"/>
    <property type="match status" value="1"/>
</dbReference>
<dbReference type="InterPro" id="IPR000504">
    <property type="entry name" value="RRM_dom"/>
</dbReference>
<reference evidence="7 8" key="2">
    <citation type="submission" date="2016-05" db="EMBL/GenBank/DDBJ databases">
        <title>Lineage-specific infection strategies underlie the spectrum of fungal disease in amphibians.</title>
        <authorList>
            <person name="Cuomo C.A."/>
            <person name="Farrer R.A."/>
            <person name="James T."/>
            <person name="Longcore J."/>
            <person name="Birren B."/>
        </authorList>
    </citation>
    <scope>NUCLEOTIDE SEQUENCE [LARGE SCALE GENOMIC DNA]</scope>
    <source>
        <strain evidence="7 8">JEL423</strain>
    </source>
</reference>
<dbReference type="GO" id="GO:0006396">
    <property type="term" value="P:RNA processing"/>
    <property type="evidence" value="ECO:0007669"/>
    <property type="project" value="InterPro"/>
</dbReference>
<dbReference type="Pfam" id="PF04818">
    <property type="entry name" value="CID"/>
    <property type="match status" value="1"/>
</dbReference>
<dbReference type="PROSITE" id="PS51391">
    <property type="entry name" value="CID"/>
    <property type="match status" value="1"/>
</dbReference>
<name>A0A177WJE4_BATDL</name>
<dbReference type="SMART" id="SM00360">
    <property type="entry name" value="RRM"/>
    <property type="match status" value="1"/>
</dbReference>
<keyword evidence="1 2" id="KW-0694">RNA-binding</keyword>
<feature type="domain" description="CID" evidence="6">
    <location>
        <begin position="511"/>
        <end position="657"/>
    </location>
</feature>
<feature type="region of interest" description="Disordered" evidence="3">
    <location>
        <begin position="114"/>
        <end position="133"/>
    </location>
</feature>
<feature type="compositionally biased region" description="Acidic residues" evidence="3">
    <location>
        <begin position="488"/>
        <end position="499"/>
    </location>
</feature>
<feature type="region of interest" description="Disordered" evidence="3">
    <location>
        <begin position="1"/>
        <end position="97"/>
    </location>
</feature>
<feature type="compositionally biased region" description="Basic and acidic residues" evidence="3">
    <location>
        <begin position="166"/>
        <end position="185"/>
    </location>
</feature>
<dbReference type="InterPro" id="IPR035967">
    <property type="entry name" value="SWAP/Surp_sf"/>
</dbReference>
<dbReference type="GO" id="GO:0005634">
    <property type="term" value="C:nucleus"/>
    <property type="evidence" value="ECO:0007669"/>
    <property type="project" value="TreeGrafter"/>
</dbReference>
<dbReference type="SUPFAM" id="SSF109905">
    <property type="entry name" value="Surp module (SWAP domain)"/>
    <property type="match status" value="1"/>
</dbReference>
<dbReference type="Pfam" id="PF01805">
    <property type="entry name" value="Surp"/>
    <property type="match status" value="1"/>
</dbReference>
<dbReference type="PANTHER" id="PTHR23140:SF0">
    <property type="entry name" value="U2 SNRNP-ASSOCIATED SURP MOTIF-CONTAINING PROTEIN"/>
    <property type="match status" value="1"/>
</dbReference>
<evidence type="ECO:0000313" key="8">
    <source>
        <dbReference type="Proteomes" id="UP000077115"/>
    </source>
</evidence>
<dbReference type="PROSITE" id="PS50128">
    <property type="entry name" value="SURP"/>
    <property type="match status" value="1"/>
</dbReference>
<dbReference type="SUPFAM" id="SSF48464">
    <property type="entry name" value="ENTH/VHS domain"/>
    <property type="match status" value="1"/>
</dbReference>
<dbReference type="InterPro" id="IPR035979">
    <property type="entry name" value="RBD_domain_sf"/>
</dbReference>
<feature type="compositionally biased region" description="Polar residues" evidence="3">
    <location>
        <begin position="781"/>
        <end position="794"/>
    </location>
</feature>
<feature type="compositionally biased region" description="Acidic residues" evidence="3">
    <location>
        <begin position="797"/>
        <end position="806"/>
    </location>
</feature>
<dbReference type="InterPro" id="IPR012677">
    <property type="entry name" value="Nucleotide-bd_a/b_plait_sf"/>
</dbReference>
<proteinExistence type="predicted"/>
<feature type="domain" description="RRM" evidence="4">
    <location>
        <begin position="262"/>
        <end position="343"/>
    </location>
</feature>
<feature type="region of interest" description="Disordered" evidence="3">
    <location>
        <begin position="153"/>
        <end position="187"/>
    </location>
</feature>
<dbReference type="SMART" id="SM00648">
    <property type="entry name" value="SWAP"/>
    <property type="match status" value="1"/>
</dbReference>
<evidence type="ECO:0000313" key="7">
    <source>
        <dbReference type="EMBL" id="OAJ39815.1"/>
    </source>
</evidence>
<sequence>MTNRDRDLDRHREQTQRKDGVRYNRGSRSRSRSRSRDHSSGSNADHTRSRSRSREKLPVKGKHLSGTRNAVQAEKTQSENTSVSWSSKQAHPGPVKTLSKAKLETFSVGIQKKSAYQKQKEAEVAKKKREEEEAAKVYEEFVASFDQPSFSEKNWVQSSSTFTDDPDGKKKSDKSKISEPNKDSKMQQLSNAYVAHLATPTGMSALLQTPDPEDATEKTATARAPKRRNLDAFLEELKKDNADTSKRSRHVDSSPNKALETTNVFVGNMAKAVTEQDLCLEFGIYGPIASVKVMKPLNLEELLRDRKWGFVCFMEHADAAAAIKGLTGKQLLGVTMNIDWGKPIAVPDKPYYVMPEYEVERRKKQKANAEAARQRLAGDRSNDVRVTIPKDPYLLMVIHRSIERVLMFGFHFEMQLMTKTKDDAEFMFLRDTKSPEHIYYKWKLVSLLQGDSTDSWSTEPFVMIEHGPLWVPPSTPFLDESPDFDFDESIDDDSDESDSESSSPVFPKGPLTRAKKFHFEQQLRHITLERSRIAVSMVFCIEHSDASDEILDIIMRSLLVHNTPIFPTKLGRLYLLSDILHNSGASVPNAWRYRSNLQKRLPEVFSHFGTLWKSIESRLKAEQLRKAIMTVLAAWETWMIFTPGITEELRQVFSDPTKHFNLDGFATETTTVDGETKGNNALEHNLNEDAVAAKFVQSRFAPISDVKPANAPAIPSKSTDALGQDGFTVSSFVLSSKTVDHFVHHDGGAHAVKSTNEQNSAQADDDSVEESLDDLDGEPMNLQTHLGFNSSAKEGSTVDDDDEDLDGVPMNTNIYSSYTTAIPSTFESDDMFDP</sequence>
<reference evidence="7 8" key="1">
    <citation type="submission" date="2006-10" db="EMBL/GenBank/DDBJ databases">
        <title>The Genome Sequence of Batrachochytrium dendrobatidis JEL423.</title>
        <authorList>
            <consortium name="The Broad Institute Genome Sequencing Platform"/>
            <person name="Birren B."/>
            <person name="Lander E."/>
            <person name="Galagan J."/>
            <person name="Cuomo C."/>
            <person name="Devon K."/>
            <person name="Jaffe D."/>
            <person name="Butler J."/>
            <person name="Alvarez P."/>
            <person name="Gnerre S."/>
            <person name="Grabherr M."/>
            <person name="Kleber M."/>
            <person name="Mauceli E."/>
            <person name="Brockman W."/>
            <person name="Young S."/>
            <person name="LaButti K."/>
            <person name="Sykes S."/>
            <person name="DeCaprio D."/>
            <person name="Crawford M."/>
            <person name="Koehrsen M."/>
            <person name="Engels R."/>
            <person name="Montgomery P."/>
            <person name="Pearson M."/>
            <person name="Howarth C."/>
            <person name="Larson L."/>
            <person name="White J."/>
            <person name="O'Leary S."/>
            <person name="Kodira C."/>
            <person name="Zeng Q."/>
            <person name="Yandava C."/>
            <person name="Alvarado L."/>
            <person name="Longcore J."/>
            <person name="James T."/>
        </authorList>
    </citation>
    <scope>NUCLEOTIDE SEQUENCE [LARGE SCALE GENOMIC DNA]</scope>
    <source>
        <strain evidence="7 8">JEL423</strain>
    </source>
</reference>
<dbReference type="Proteomes" id="UP000077115">
    <property type="component" value="Unassembled WGS sequence"/>
</dbReference>
<dbReference type="InterPro" id="IPR008942">
    <property type="entry name" value="ENTH_VHS"/>
</dbReference>
<protein>
    <recommendedName>
        <fullName evidence="9">CID domain-containing protein</fullName>
    </recommendedName>
</protein>
<feature type="compositionally biased region" description="Basic and acidic residues" evidence="3">
    <location>
        <begin position="1"/>
        <end position="22"/>
    </location>
</feature>
<feature type="domain" description="SURP motif" evidence="5">
    <location>
        <begin position="397"/>
        <end position="440"/>
    </location>
</feature>
<dbReference type="PROSITE" id="PS50102">
    <property type="entry name" value="RRM"/>
    <property type="match status" value="1"/>
</dbReference>
<dbReference type="Pfam" id="PF00076">
    <property type="entry name" value="RRM_1"/>
    <property type="match status" value="1"/>
</dbReference>
<evidence type="ECO:0000259" key="6">
    <source>
        <dbReference type="PROSITE" id="PS51391"/>
    </source>
</evidence>
<gene>
    <name evidence="7" type="ORF">BDEG_23630</name>
</gene>
<dbReference type="EMBL" id="DS022303">
    <property type="protein sequence ID" value="OAJ39815.1"/>
    <property type="molecule type" value="Genomic_DNA"/>
</dbReference>
<feature type="compositionally biased region" description="Basic and acidic residues" evidence="3">
    <location>
        <begin position="118"/>
        <end position="133"/>
    </location>
</feature>
<feature type="compositionally biased region" description="Polar residues" evidence="3">
    <location>
        <begin position="153"/>
        <end position="163"/>
    </location>
</feature>
<evidence type="ECO:0000256" key="3">
    <source>
        <dbReference type="SAM" id="MobiDB-lite"/>
    </source>
</evidence>
<dbReference type="InterPro" id="IPR051485">
    <property type="entry name" value="SR-CTD_assoc_factor"/>
</dbReference>
<dbReference type="InterPro" id="IPR006569">
    <property type="entry name" value="CID_dom"/>
</dbReference>
<dbReference type="VEuPathDB" id="FungiDB:BDEG_23630"/>
<feature type="region of interest" description="Disordered" evidence="3">
    <location>
        <begin position="751"/>
        <end position="806"/>
    </location>
</feature>
<feature type="compositionally biased region" description="Polar residues" evidence="3">
    <location>
        <begin position="66"/>
        <end position="89"/>
    </location>
</feature>
<dbReference type="eggNOG" id="KOG0151">
    <property type="taxonomic scope" value="Eukaryota"/>
</dbReference>
<dbReference type="AlphaFoldDB" id="A0A177WJE4"/>
<dbReference type="SUPFAM" id="SSF54928">
    <property type="entry name" value="RNA-binding domain, RBD"/>
    <property type="match status" value="1"/>
</dbReference>
<organism evidence="7 8">
    <name type="scientific">Batrachochytrium dendrobatidis (strain JEL423)</name>
    <dbReference type="NCBI Taxonomy" id="403673"/>
    <lineage>
        <taxon>Eukaryota</taxon>
        <taxon>Fungi</taxon>
        <taxon>Fungi incertae sedis</taxon>
        <taxon>Chytridiomycota</taxon>
        <taxon>Chytridiomycota incertae sedis</taxon>
        <taxon>Chytridiomycetes</taxon>
        <taxon>Rhizophydiales</taxon>
        <taxon>Rhizophydiales incertae sedis</taxon>
        <taxon>Batrachochytrium</taxon>
    </lineage>
</organism>
<feature type="compositionally biased region" description="Basic and acidic residues" evidence="3">
    <location>
        <begin position="34"/>
        <end position="58"/>
    </location>
</feature>